<accession>A0A0N8RMC7</accession>
<dbReference type="Pfam" id="PF00440">
    <property type="entry name" value="TetR_N"/>
    <property type="match status" value="1"/>
</dbReference>
<protein>
    <submittedName>
        <fullName evidence="6">TetR family transcriptional regulator</fullName>
    </submittedName>
</protein>
<sequence>MSGKPQYDEGTVLKAATGVFWRHGYANSSISDLTEATGLSRSSLYQRFHGKDGLFNESLQLYTDRVLARMKSTRVQGSKASVEALLREFLPPESDVKRPSGCLISRSNAEHEDLTAAGKRTAHAASCQQRQIFLDILSDGQLQGEIAEHADLDLLAWYYFGILQAIVNLPSTGATRQTLACLIDLALLTWPQSRIEK</sequence>
<dbReference type="PANTHER" id="PTHR47506">
    <property type="entry name" value="TRANSCRIPTIONAL REGULATORY PROTEIN"/>
    <property type="match status" value="1"/>
</dbReference>
<feature type="DNA-binding region" description="H-T-H motif" evidence="4">
    <location>
        <begin position="29"/>
        <end position="48"/>
    </location>
</feature>
<dbReference type="Proteomes" id="UP000050557">
    <property type="component" value="Unassembled WGS sequence"/>
</dbReference>
<dbReference type="Gene3D" id="1.10.10.60">
    <property type="entry name" value="Homeodomain-like"/>
    <property type="match status" value="1"/>
</dbReference>
<comment type="caution">
    <text evidence="6">The sequence shown here is derived from an EMBL/GenBank/DDBJ whole genome shotgun (WGS) entry which is preliminary data.</text>
</comment>
<proteinExistence type="predicted"/>
<dbReference type="GO" id="GO:0003677">
    <property type="term" value="F:DNA binding"/>
    <property type="evidence" value="ECO:0007669"/>
    <property type="project" value="UniProtKB-UniRule"/>
</dbReference>
<keyword evidence="3" id="KW-0804">Transcription</keyword>
<keyword evidence="2 4" id="KW-0238">DNA-binding</keyword>
<dbReference type="InterPro" id="IPR036271">
    <property type="entry name" value="Tet_transcr_reg_TetR-rel_C_sf"/>
</dbReference>
<dbReference type="SUPFAM" id="SSF46689">
    <property type="entry name" value="Homeodomain-like"/>
    <property type="match status" value="1"/>
</dbReference>
<dbReference type="PRINTS" id="PR00455">
    <property type="entry name" value="HTHTETR"/>
</dbReference>
<dbReference type="EMBL" id="LJQM01000191">
    <property type="protein sequence ID" value="KPX42423.1"/>
    <property type="molecule type" value="Genomic_DNA"/>
</dbReference>
<evidence type="ECO:0000256" key="2">
    <source>
        <dbReference type="ARBA" id="ARBA00023125"/>
    </source>
</evidence>
<reference evidence="6 8" key="1">
    <citation type="submission" date="2015-09" db="EMBL/GenBank/DDBJ databases">
        <title>Genome announcement of multiple Pseudomonas syringae strains.</title>
        <authorList>
            <person name="Thakur S."/>
            <person name="Wang P.W."/>
            <person name="Gong Y."/>
            <person name="Weir B.S."/>
            <person name="Guttman D.S."/>
        </authorList>
    </citation>
    <scope>NUCLEOTIDE SEQUENCE [LARGE SCALE GENOMIC DNA]</scope>
    <source>
        <strain evidence="6 8">ICMP4531</strain>
    </source>
</reference>
<dbReference type="SUPFAM" id="SSF48498">
    <property type="entry name" value="Tetracyclin repressor-like, C-terminal domain"/>
    <property type="match status" value="1"/>
</dbReference>
<dbReference type="PROSITE" id="PS50977">
    <property type="entry name" value="HTH_TETR_2"/>
    <property type="match status" value="1"/>
</dbReference>
<name>A0A0N8RMC7_9PSED</name>
<evidence type="ECO:0000313" key="8">
    <source>
        <dbReference type="Proteomes" id="UP000050557"/>
    </source>
</evidence>
<evidence type="ECO:0000256" key="3">
    <source>
        <dbReference type="ARBA" id="ARBA00023163"/>
    </source>
</evidence>
<gene>
    <name evidence="6" type="ORF">ALO68_02429</name>
    <name evidence="7" type="ORF">ALP10_02825</name>
</gene>
<dbReference type="Gene3D" id="1.10.357.10">
    <property type="entry name" value="Tetracycline Repressor, domain 2"/>
    <property type="match status" value="1"/>
</dbReference>
<organism evidence="6 8">
    <name type="scientific">Pseudomonas syringae pv. helianthi</name>
    <dbReference type="NCBI Taxonomy" id="251654"/>
    <lineage>
        <taxon>Bacteria</taxon>
        <taxon>Pseudomonadati</taxon>
        <taxon>Pseudomonadota</taxon>
        <taxon>Gammaproteobacteria</taxon>
        <taxon>Pseudomonadales</taxon>
        <taxon>Pseudomonadaceae</taxon>
        <taxon>Pseudomonas</taxon>
    </lineage>
</organism>
<dbReference type="PANTHER" id="PTHR47506:SF1">
    <property type="entry name" value="HTH-TYPE TRANSCRIPTIONAL REGULATOR YJDC"/>
    <property type="match status" value="1"/>
</dbReference>
<evidence type="ECO:0000256" key="4">
    <source>
        <dbReference type="PROSITE-ProRule" id="PRU00335"/>
    </source>
</evidence>
<evidence type="ECO:0000313" key="6">
    <source>
        <dbReference type="EMBL" id="KPX42423.1"/>
    </source>
</evidence>
<dbReference type="EMBL" id="RBUT01000046">
    <property type="protein sequence ID" value="RMV51299.1"/>
    <property type="molecule type" value="Genomic_DNA"/>
</dbReference>
<dbReference type="PATRIC" id="fig|251654.3.peg.3171"/>
<evidence type="ECO:0000259" key="5">
    <source>
        <dbReference type="PROSITE" id="PS50977"/>
    </source>
</evidence>
<dbReference type="InterPro" id="IPR009057">
    <property type="entry name" value="Homeodomain-like_sf"/>
</dbReference>
<evidence type="ECO:0000313" key="9">
    <source>
        <dbReference type="Proteomes" id="UP000279173"/>
    </source>
</evidence>
<dbReference type="RefSeq" id="WP_054987515.1">
    <property type="nucleotide sequence ID" value="NZ_CP092918.1"/>
</dbReference>
<dbReference type="GeneID" id="96219389"/>
<evidence type="ECO:0000313" key="7">
    <source>
        <dbReference type="EMBL" id="RMV51299.1"/>
    </source>
</evidence>
<evidence type="ECO:0000256" key="1">
    <source>
        <dbReference type="ARBA" id="ARBA00023015"/>
    </source>
</evidence>
<keyword evidence="1" id="KW-0805">Transcription regulation</keyword>
<dbReference type="InterPro" id="IPR001647">
    <property type="entry name" value="HTH_TetR"/>
</dbReference>
<reference evidence="7 9" key="2">
    <citation type="submission" date="2018-08" db="EMBL/GenBank/DDBJ databases">
        <title>Recombination of ecologically and evolutionarily significant loci maintains genetic cohesion in the Pseudomonas syringae species complex.</title>
        <authorList>
            <person name="Dillon M."/>
            <person name="Thakur S."/>
            <person name="Almeida R.N.D."/>
            <person name="Weir B.S."/>
            <person name="Guttman D.S."/>
        </authorList>
    </citation>
    <scope>NUCLEOTIDE SEQUENCE [LARGE SCALE GENOMIC DNA]</scope>
    <source>
        <strain evidence="7 9">ICMP 3263</strain>
    </source>
</reference>
<dbReference type="Proteomes" id="UP000279173">
    <property type="component" value="Unassembled WGS sequence"/>
</dbReference>
<feature type="domain" description="HTH tetR-type" evidence="5">
    <location>
        <begin position="6"/>
        <end position="66"/>
    </location>
</feature>
<dbReference type="AlphaFoldDB" id="A0A0N8RMC7"/>